<reference evidence="2" key="1">
    <citation type="journal article" date="2019" name="Int. J. Syst. Evol. Microbiol.">
        <title>The Global Catalogue of Microorganisms (GCM) 10K type strain sequencing project: providing services to taxonomists for standard genome sequencing and annotation.</title>
        <authorList>
            <consortium name="The Broad Institute Genomics Platform"/>
            <consortium name="The Broad Institute Genome Sequencing Center for Infectious Disease"/>
            <person name="Wu L."/>
            <person name="Ma J."/>
        </authorList>
    </citation>
    <scope>NUCLEOTIDE SEQUENCE [LARGE SCALE GENOMIC DNA]</scope>
    <source>
        <strain evidence="2">CCM 8875</strain>
    </source>
</reference>
<dbReference type="Pfam" id="PF10094">
    <property type="entry name" value="DUF2332"/>
    <property type="match status" value="1"/>
</dbReference>
<dbReference type="InterPro" id="IPR011200">
    <property type="entry name" value="UCP012608"/>
</dbReference>
<evidence type="ECO:0000313" key="1">
    <source>
        <dbReference type="EMBL" id="MFD1482008.1"/>
    </source>
</evidence>
<protein>
    <submittedName>
        <fullName evidence="1">DUF2332 domain-containing protein</fullName>
    </submittedName>
</protein>
<proteinExistence type="predicted"/>
<keyword evidence="2" id="KW-1185">Reference proteome</keyword>
<dbReference type="RefSeq" id="WP_131578401.1">
    <property type="nucleotide sequence ID" value="NZ_CBCSAJ010000106.1"/>
</dbReference>
<sequence length="340" mass="35856">MSAVIDAFERQSRACEALGSALTAALCRDLPGALQASPGPLAARVLGWPGDPSGNADSLPLRLCGALHALVLTGAAPDLARAYAAADLPQDLLIRMLRDHADTIMGWLDSPPQTNEVARSAVLIGAARHLAGLSPLPLRLLELGASAGLNLNFDRYHLGADGAGAADKDVVLTPDWQGPMPKAAITVASRRGVDLNPLDPGRDGLRLMAYCWADQQARLARLRAALDMARADPPQVDRGDAGAWLTAQLSEPARGLLTMIFHTVAAQYFPPATAAACTAALTRAGDAATPDAPIAHVAMEADGGDGAGLHLTLWDGVRRDWSLGRADFHGRWIRWQPRQL</sequence>
<evidence type="ECO:0000313" key="2">
    <source>
        <dbReference type="Proteomes" id="UP001597302"/>
    </source>
</evidence>
<dbReference type="EMBL" id="JBHTOQ010000022">
    <property type="protein sequence ID" value="MFD1482008.1"/>
    <property type="molecule type" value="Genomic_DNA"/>
</dbReference>
<accession>A0ABW4DYW8</accession>
<name>A0ABW4DYW8_9RHOB</name>
<gene>
    <name evidence="1" type="ORF">ACFQ5P_11945</name>
</gene>
<dbReference type="PIRSF" id="PIRSF012608">
    <property type="entry name" value="UCP012608"/>
    <property type="match status" value="1"/>
</dbReference>
<dbReference type="Proteomes" id="UP001597302">
    <property type="component" value="Unassembled WGS sequence"/>
</dbReference>
<comment type="caution">
    <text evidence="1">The sequence shown here is derived from an EMBL/GenBank/DDBJ whole genome shotgun (WGS) entry which is preliminary data.</text>
</comment>
<organism evidence="1 2">
    <name type="scientific">Paracoccus nototheniae</name>
    <dbReference type="NCBI Taxonomy" id="2489002"/>
    <lineage>
        <taxon>Bacteria</taxon>
        <taxon>Pseudomonadati</taxon>
        <taxon>Pseudomonadota</taxon>
        <taxon>Alphaproteobacteria</taxon>
        <taxon>Rhodobacterales</taxon>
        <taxon>Paracoccaceae</taxon>
        <taxon>Paracoccus</taxon>
    </lineage>
</organism>